<sequence length="120" mass="13781">MATASITRKQAKALYDFCQENKQGEFGFAKDHGAYFYATTGNQEDGNFSNSIQYIKGCDPEQDETKLGDWYDNAREKFGGDDFGESFPIEWLHVFFTNEHFSNKRTFSVRFNKNSISLVS</sequence>
<keyword evidence="2" id="KW-1185">Reference proteome</keyword>
<accession>A0A9X1Z565</accession>
<dbReference type="AlphaFoldDB" id="A0A9X1Z565"/>
<dbReference type="Pfam" id="PF11284">
    <property type="entry name" value="DUF3085"/>
    <property type="match status" value="1"/>
</dbReference>
<comment type="caution">
    <text evidence="1">The sequence shown here is derived from an EMBL/GenBank/DDBJ whole genome shotgun (WGS) entry which is preliminary data.</text>
</comment>
<protein>
    <submittedName>
        <fullName evidence="1">DUF3085 domain-containing protein</fullName>
    </submittedName>
</protein>
<dbReference type="EMBL" id="JAKILJ010000032">
    <property type="protein sequence ID" value="MCL1106366.1"/>
    <property type="molecule type" value="Genomic_DNA"/>
</dbReference>
<proteinExistence type="predicted"/>
<evidence type="ECO:0000313" key="2">
    <source>
        <dbReference type="Proteomes" id="UP001139408"/>
    </source>
</evidence>
<dbReference type="InterPro" id="IPR021436">
    <property type="entry name" value="DUF3085"/>
</dbReference>
<reference evidence="1" key="1">
    <citation type="submission" date="2022-01" db="EMBL/GenBank/DDBJ databases">
        <title>Whole genome-based taxonomy of the Shewanellaceae.</title>
        <authorList>
            <person name="Martin-Rodriguez A.J."/>
        </authorList>
    </citation>
    <scope>NUCLEOTIDE SEQUENCE</scope>
    <source>
        <strain evidence="1">DSM 23803</strain>
    </source>
</reference>
<gene>
    <name evidence="1" type="ORF">L2749_14055</name>
</gene>
<name>A0A9X1Z565_9GAMM</name>
<organism evidence="1 2">
    <name type="scientific">Shewanella algicola</name>
    <dbReference type="NCBI Taxonomy" id="640633"/>
    <lineage>
        <taxon>Bacteria</taxon>
        <taxon>Pseudomonadati</taxon>
        <taxon>Pseudomonadota</taxon>
        <taxon>Gammaproteobacteria</taxon>
        <taxon>Alteromonadales</taxon>
        <taxon>Shewanellaceae</taxon>
        <taxon>Shewanella</taxon>
    </lineage>
</organism>
<dbReference type="RefSeq" id="WP_188925739.1">
    <property type="nucleotide sequence ID" value="NZ_BMQI01000030.1"/>
</dbReference>
<dbReference type="Proteomes" id="UP001139408">
    <property type="component" value="Unassembled WGS sequence"/>
</dbReference>
<evidence type="ECO:0000313" key="1">
    <source>
        <dbReference type="EMBL" id="MCL1106366.1"/>
    </source>
</evidence>